<dbReference type="Pfam" id="PF13620">
    <property type="entry name" value="CarboxypepD_reg"/>
    <property type="match status" value="1"/>
</dbReference>
<dbReference type="InterPro" id="IPR008969">
    <property type="entry name" value="CarboxyPept-like_regulatory"/>
</dbReference>
<dbReference type="Gene3D" id="2.60.40.1120">
    <property type="entry name" value="Carboxypeptidase-like, regulatory domain"/>
    <property type="match status" value="1"/>
</dbReference>
<evidence type="ECO:0000313" key="3">
    <source>
        <dbReference type="Proteomes" id="UP001262582"/>
    </source>
</evidence>
<reference evidence="2 3" key="1">
    <citation type="submission" date="2023-09" db="EMBL/GenBank/DDBJ databases">
        <authorList>
            <person name="Rey-Velasco X."/>
        </authorList>
    </citation>
    <scope>NUCLEOTIDE SEQUENCE [LARGE SCALE GENOMIC DNA]</scope>
    <source>
        <strain evidence="2 3">F117</strain>
    </source>
</reference>
<keyword evidence="1" id="KW-0812">Transmembrane</keyword>
<dbReference type="SUPFAM" id="SSF49464">
    <property type="entry name" value="Carboxypeptidase regulatory domain-like"/>
    <property type="match status" value="1"/>
</dbReference>
<evidence type="ECO:0000313" key="2">
    <source>
        <dbReference type="EMBL" id="MDT0677604.1"/>
    </source>
</evidence>
<comment type="caution">
    <text evidence="2">The sequence shown here is derived from an EMBL/GenBank/DDBJ whole genome shotgun (WGS) entry which is preliminary data.</text>
</comment>
<name>A0ABU3D7X0_9FLAO</name>
<keyword evidence="3" id="KW-1185">Reference proteome</keyword>
<organism evidence="2 3">
    <name type="scientific">Autumnicola musiva</name>
    <dbReference type="NCBI Taxonomy" id="3075589"/>
    <lineage>
        <taxon>Bacteria</taxon>
        <taxon>Pseudomonadati</taxon>
        <taxon>Bacteroidota</taxon>
        <taxon>Flavobacteriia</taxon>
        <taxon>Flavobacteriales</taxon>
        <taxon>Flavobacteriaceae</taxon>
        <taxon>Autumnicola</taxon>
    </lineage>
</organism>
<gene>
    <name evidence="2" type="ORF">RM539_13535</name>
</gene>
<feature type="transmembrane region" description="Helical" evidence="1">
    <location>
        <begin position="14"/>
        <end position="30"/>
    </location>
</feature>
<evidence type="ECO:0000256" key="1">
    <source>
        <dbReference type="SAM" id="Phobius"/>
    </source>
</evidence>
<protein>
    <submittedName>
        <fullName evidence="2">Carboxypeptidase-like regulatory domain-containing protein</fullName>
    </submittedName>
</protein>
<dbReference type="EMBL" id="JAVRHK010000010">
    <property type="protein sequence ID" value="MDT0677604.1"/>
    <property type="molecule type" value="Genomic_DNA"/>
</dbReference>
<dbReference type="Proteomes" id="UP001262582">
    <property type="component" value="Unassembled WGS sequence"/>
</dbReference>
<dbReference type="RefSeq" id="WP_311503948.1">
    <property type="nucleotide sequence ID" value="NZ_JAVRHK010000010.1"/>
</dbReference>
<keyword evidence="1" id="KW-0472">Membrane</keyword>
<proteinExistence type="predicted"/>
<accession>A0ABU3D7X0</accession>
<keyword evidence="1" id="KW-1133">Transmembrane helix</keyword>
<sequence length="135" mass="14793">MACSINSVGKEHTIRTYLFLIVIFIGFSAISQEVSLKGKVVDTSGALLGSATVYLEKIADSSLIGYTISKANGEFELSEKTTERKANLYISFAGFQTYQNVIELKEEVDLGNIILDIQENSLDEIFLTGKALLSE</sequence>